<dbReference type="Pfam" id="PF12697">
    <property type="entry name" value="Abhydrolase_6"/>
    <property type="match status" value="1"/>
</dbReference>
<name>A0A926L7F5_9ACTN</name>
<keyword evidence="3" id="KW-1185">Reference proteome</keyword>
<dbReference type="EMBL" id="JACVQF010000222">
    <property type="protein sequence ID" value="MBD0423380.1"/>
    <property type="molecule type" value="Genomic_DNA"/>
</dbReference>
<evidence type="ECO:0000259" key="1">
    <source>
        <dbReference type="Pfam" id="PF12697"/>
    </source>
</evidence>
<dbReference type="Proteomes" id="UP000621210">
    <property type="component" value="Unassembled WGS sequence"/>
</dbReference>
<dbReference type="GO" id="GO:0016787">
    <property type="term" value="F:hydrolase activity"/>
    <property type="evidence" value="ECO:0007669"/>
    <property type="project" value="UniProtKB-KW"/>
</dbReference>
<gene>
    <name evidence="2" type="ORF">H0H10_30170</name>
</gene>
<reference evidence="2" key="1">
    <citation type="submission" date="2020-09" db="EMBL/GenBank/DDBJ databases">
        <title>Streptomyces grisecoloratus sp. nov., isolated from cotton soil.</title>
        <authorList>
            <person name="Xing L."/>
        </authorList>
    </citation>
    <scope>NUCLEOTIDE SEQUENCE</scope>
    <source>
        <strain evidence="2">TRM S81-3</strain>
    </source>
</reference>
<dbReference type="PRINTS" id="PR00111">
    <property type="entry name" value="ABHYDROLASE"/>
</dbReference>
<dbReference type="InterPro" id="IPR029058">
    <property type="entry name" value="AB_hydrolase_fold"/>
</dbReference>
<protein>
    <submittedName>
        <fullName evidence="2">Alpha/beta fold hydrolase</fullName>
    </submittedName>
</protein>
<organism evidence="2 3">
    <name type="scientific">Streptomyces griseicoloratus</name>
    <dbReference type="NCBI Taxonomy" id="2752516"/>
    <lineage>
        <taxon>Bacteria</taxon>
        <taxon>Bacillati</taxon>
        <taxon>Actinomycetota</taxon>
        <taxon>Actinomycetes</taxon>
        <taxon>Kitasatosporales</taxon>
        <taxon>Streptomycetaceae</taxon>
        <taxon>Streptomyces</taxon>
    </lineage>
</organism>
<dbReference type="RefSeq" id="WP_188184315.1">
    <property type="nucleotide sequence ID" value="NZ_JACVQF010000222.1"/>
</dbReference>
<evidence type="ECO:0000313" key="2">
    <source>
        <dbReference type="EMBL" id="MBD0423380.1"/>
    </source>
</evidence>
<accession>A0A926L7F5</accession>
<reference evidence="2" key="2">
    <citation type="submission" date="2020-09" db="EMBL/GenBank/DDBJ databases">
        <authorList>
            <person name="Luo X."/>
        </authorList>
    </citation>
    <scope>NUCLEOTIDE SEQUENCE</scope>
    <source>
        <strain evidence="2">TRM S81-3</strain>
    </source>
</reference>
<sequence length="293" mass="31576">MAGGAADTTAPASAGAAGTTVEAGGWVFGWHRRGTGDPVVLLHGLLTDSRVWEPVTAGLAATRTTVAVDAPGHGLAPPRTSPYTLEEEVDRLADAYRGEMGERPAVWVGHSMGGMKCWRMALRHPALVSALVLVDTRPDEEPENTRRPFEAMVEAVLADGMSPDLAAMVARLNFRRDFLTSETARRWTEHFTTLTGDRIEHACHSVYRRGDITGRLPEIDVPVLVVHGADDVPIRLPVVRAYTARMPGARLVVLPATGHTPPLERPAELLDAIRAFLSDPTVSPRTPAAQETP</sequence>
<dbReference type="InterPro" id="IPR050266">
    <property type="entry name" value="AB_hydrolase_sf"/>
</dbReference>
<dbReference type="InterPro" id="IPR000073">
    <property type="entry name" value="AB_hydrolase_1"/>
</dbReference>
<feature type="domain" description="AB hydrolase-1" evidence="1">
    <location>
        <begin position="39"/>
        <end position="272"/>
    </location>
</feature>
<dbReference type="AlphaFoldDB" id="A0A926L7F5"/>
<dbReference type="SUPFAM" id="SSF53474">
    <property type="entry name" value="alpha/beta-Hydrolases"/>
    <property type="match status" value="1"/>
</dbReference>
<comment type="caution">
    <text evidence="2">The sequence shown here is derived from an EMBL/GenBank/DDBJ whole genome shotgun (WGS) entry which is preliminary data.</text>
</comment>
<dbReference type="PANTHER" id="PTHR43798">
    <property type="entry name" value="MONOACYLGLYCEROL LIPASE"/>
    <property type="match status" value="1"/>
</dbReference>
<keyword evidence="2" id="KW-0378">Hydrolase</keyword>
<evidence type="ECO:0000313" key="3">
    <source>
        <dbReference type="Proteomes" id="UP000621210"/>
    </source>
</evidence>
<dbReference type="Gene3D" id="3.40.50.1820">
    <property type="entry name" value="alpha/beta hydrolase"/>
    <property type="match status" value="1"/>
</dbReference>
<proteinExistence type="predicted"/>